<accession>X1UHH7</accession>
<organism evidence="7">
    <name type="scientific">marine sediment metagenome</name>
    <dbReference type="NCBI Taxonomy" id="412755"/>
    <lineage>
        <taxon>unclassified sequences</taxon>
        <taxon>metagenomes</taxon>
        <taxon>ecological metagenomes</taxon>
    </lineage>
</organism>
<proteinExistence type="inferred from homology"/>
<evidence type="ECO:0000256" key="4">
    <source>
        <dbReference type="ARBA" id="ARBA00022833"/>
    </source>
</evidence>
<reference evidence="7" key="1">
    <citation type="journal article" date="2014" name="Front. Microbiol.">
        <title>High frequency of phylogenetically diverse reductive dehalogenase-homologous genes in deep subseafloor sedimentary metagenomes.</title>
        <authorList>
            <person name="Kawai M."/>
            <person name="Futagami T."/>
            <person name="Toyoda A."/>
            <person name="Takaki Y."/>
            <person name="Nishi S."/>
            <person name="Hori S."/>
            <person name="Arai W."/>
            <person name="Tsubouchi T."/>
            <person name="Morono Y."/>
            <person name="Uchiyama I."/>
            <person name="Ito T."/>
            <person name="Fujiyama A."/>
            <person name="Inagaki F."/>
            <person name="Takami H."/>
        </authorList>
    </citation>
    <scope>NUCLEOTIDE SEQUENCE</scope>
    <source>
        <strain evidence="7">Expedition CK06-06</strain>
    </source>
</reference>
<feature type="domain" description="Alcohol dehydrogenase-like N-terminal" evidence="6">
    <location>
        <begin position="25"/>
        <end position="82"/>
    </location>
</feature>
<keyword evidence="3" id="KW-0479">Metal-binding</keyword>
<keyword evidence="5" id="KW-0560">Oxidoreductase</keyword>
<dbReference type="Gene3D" id="3.90.180.10">
    <property type="entry name" value="Medium-chain alcohol dehydrogenases, catalytic domain"/>
    <property type="match status" value="1"/>
</dbReference>
<dbReference type="InterPro" id="IPR013154">
    <property type="entry name" value="ADH-like_N"/>
</dbReference>
<feature type="non-terminal residue" evidence="7">
    <location>
        <position position="82"/>
    </location>
</feature>
<dbReference type="PANTHER" id="PTHR43161:SF9">
    <property type="entry name" value="SORBITOL DEHYDROGENASE"/>
    <property type="match status" value="1"/>
</dbReference>
<evidence type="ECO:0000256" key="1">
    <source>
        <dbReference type="ARBA" id="ARBA00001947"/>
    </source>
</evidence>
<dbReference type="SUPFAM" id="SSF50129">
    <property type="entry name" value="GroES-like"/>
    <property type="match status" value="1"/>
</dbReference>
<dbReference type="GO" id="GO:0016491">
    <property type="term" value="F:oxidoreductase activity"/>
    <property type="evidence" value="ECO:0007669"/>
    <property type="project" value="UniProtKB-KW"/>
</dbReference>
<comment type="caution">
    <text evidence="7">The sequence shown here is derived from an EMBL/GenBank/DDBJ whole genome shotgun (WGS) entry which is preliminary data.</text>
</comment>
<gene>
    <name evidence="7" type="ORF">S12H4_31614</name>
</gene>
<comment type="cofactor">
    <cofactor evidence="1">
        <name>Zn(2+)</name>
        <dbReference type="ChEBI" id="CHEBI:29105"/>
    </cofactor>
</comment>
<comment type="similarity">
    <text evidence="2">Belongs to the zinc-containing alcohol dehydrogenase family.</text>
</comment>
<name>X1UHH7_9ZZZZ</name>
<dbReference type="EMBL" id="BARW01018469">
    <property type="protein sequence ID" value="GAI99340.1"/>
    <property type="molecule type" value="Genomic_DNA"/>
</dbReference>
<dbReference type="InterPro" id="IPR011032">
    <property type="entry name" value="GroES-like_sf"/>
</dbReference>
<evidence type="ECO:0000313" key="7">
    <source>
        <dbReference type="EMBL" id="GAI99340.1"/>
    </source>
</evidence>
<keyword evidence="4" id="KW-0862">Zinc</keyword>
<dbReference type="PANTHER" id="PTHR43161">
    <property type="entry name" value="SORBITOL DEHYDROGENASE"/>
    <property type="match status" value="1"/>
</dbReference>
<dbReference type="GO" id="GO:0046872">
    <property type="term" value="F:metal ion binding"/>
    <property type="evidence" value="ECO:0007669"/>
    <property type="project" value="UniProtKB-KW"/>
</dbReference>
<dbReference type="AlphaFoldDB" id="X1UHH7"/>
<evidence type="ECO:0000256" key="5">
    <source>
        <dbReference type="ARBA" id="ARBA00023002"/>
    </source>
</evidence>
<dbReference type="Pfam" id="PF08240">
    <property type="entry name" value="ADH_N"/>
    <property type="match status" value="1"/>
</dbReference>
<sequence length="82" mass="8916">MKAIVLTGLRQMELTNVPEPTIKKETDVLLKIERVGVCGSDVHYYETGRIGEQIVEYPFIIGHECAATVEAVGGSVTRVKAG</sequence>
<evidence type="ECO:0000256" key="3">
    <source>
        <dbReference type="ARBA" id="ARBA00022723"/>
    </source>
</evidence>
<evidence type="ECO:0000256" key="2">
    <source>
        <dbReference type="ARBA" id="ARBA00008072"/>
    </source>
</evidence>
<protein>
    <recommendedName>
        <fullName evidence="6">Alcohol dehydrogenase-like N-terminal domain-containing protein</fullName>
    </recommendedName>
</protein>
<evidence type="ECO:0000259" key="6">
    <source>
        <dbReference type="Pfam" id="PF08240"/>
    </source>
</evidence>